<comment type="caution">
    <text evidence="1">The sequence shown here is derived from an EMBL/GenBank/DDBJ whole genome shotgun (WGS) entry which is preliminary data.</text>
</comment>
<evidence type="ECO:0000313" key="1">
    <source>
        <dbReference type="EMBL" id="PRQ06387.1"/>
    </source>
</evidence>
<gene>
    <name evidence="1" type="ORF">ENSA7_39330</name>
</gene>
<dbReference type="Proteomes" id="UP000238823">
    <property type="component" value="Unassembled WGS sequence"/>
</dbReference>
<name>A0A2S9YMR9_9BACT</name>
<organism evidence="1 2">
    <name type="scientific">Enhygromyxa salina</name>
    <dbReference type="NCBI Taxonomy" id="215803"/>
    <lineage>
        <taxon>Bacteria</taxon>
        <taxon>Pseudomonadati</taxon>
        <taxon>Myxococcota</taxon>
        <taxon>Polyangia</taxon>
        <taxon>Nannocystales</taxon>
        <taxon>Nannocystaceae</taxon>
        <taxon>Enhygromyxa</taxon>
    </lineage>
</organism>
<protein>
    <submittedName>
        <fullName evidence="1">Uncharacterized protein</fullName>
    </submittedName>
</protein>
<dbReference type="AlphaFoldDB" id="A0A2S9YMR9"/>
<accession>A0A2S9YMR9</accession>
<sequence length="42" mass="4623">MELKLILTALTITGGCALEEEPWDSEDVMLLGTEITEITEIT</sequence>
<dbReference type="RefSeq" id="WP_280524021.1">
    <property type="nucleotide sequence ID" value="NZ_PVNL01000076.1"/>
</dbReference>
<proteinExistence type="predicted"/>
<dbReference type="EMBL" id="PVNL01000076">
    <property type="protein sequence ID" value="PRQ06387.1"/>
    <property type="molecule type" value="Genomic_DNA"/>
</dbReference>
<reference evidence="1 2" key="1">
    <citation type="submission" date="2018-03" db="EMBL/GenBank/DDBJ databases">
        <title>Draft Genome Sequences of the Obligatory Marine Myxobacteria Enhygromyxa salina SWB007.</title>
        <authorList>
            <person name="Poehlein A."/>
            <person name="Moghaddam J.A."/>
            <person name="Harms H."/>
            <person name="Alanjari M."/>
            <person name="Koenig G.M."/>
            <person name="Daniel R."/>
            <person name="Schaeberle T.F."/>
        </authorList>
    </citation>
    <scope>NUCLEOTIDE SEQUENCE [LARGE SCALE GENOMIC DNA]</scope>
    <source>
        <strain evidence="1 2">SWB007</strain>
    </source>
</reference>
<dbReference type="PROSITE" id="PS51257">
    <property type="entry name" value="PROKAR_LIPOPROTEIN"/>
    <property type="match status" value="1"/>
</dbReference>
<evidence type="ECO:0000313" key="2">
    <source>
        <dbReference type="Proteomes" id="UP000238823"/>
    </source>
</evidence>